<comment type="caution">
    <text evidence="2">The sequence shown here is derived from an EMBL/GenBank/DDBJ whole genome shotgun (WGS) entry which is preliminary data.</text>
</comment>
<dbReference type="EMBL" id="JAGMWT010000002">
    <property type="protein sequence ID" value="KAH7135615.1"/>
    <property type="molecule type" value="Genomic_DNA"/>
</dbReference>
<accession>A0A9P9EC30</accession>
<name>A0A9P9EC30_9PLEO</name>
<feature type="chain" id="PRO_5040174554" evidence="1">
    <location>
        <begin position="19"/>
        <end position="159"/>
    </location>
</feature>
<sequence length="159" mass="17449">MHPLTLLSLLLFPLLTTAQRIKIHNQCSIPIYLTSVSATAVGPVIIAPQGNFTEPYRFSLSTGTAIKISTTKNGILNGGPHLVLGYTYNPDQPDVYYNLDSAKGFDPLFEDERLLLEPEAPGGQKIVWDGGPGDWETKRFVGETNLVFSLCGSQEPWNN</sequence>
<protein>
    <submittedName>
        <fullName evidence="2">Uncharacterized protein</fullName>
    </submittedName>
</protein>
<reference evidence="2" key="1">
    <citation type="journal article" date="2021" name="Nat. Commun.">
        <title>Genetic determinants of endophytism in the Arabidopsis root mycobiome.</title>
        <authorList>
            <person name="Mesny F."/>
            <person name="Miyauchi S."/>
            <person name="Thiergart T."/>
            <person name="Pickel B."/>
            <person name="Atanasova L."/>
            <person name="Karlsson M."/>
            <person name="Huettel B."/>
            <person name="Barry K.W."/>
            <person name="Haridas S."/>
            <person name="Chen C."/>
            <person name="Bauer D."/>
            <person name="Andreopoulos W."/>
            <person name="Pangilinan J."/>
            <person name="LaButti K."/>
            <person name="Riley R."/>
            <person name="Lipzen A."/>
            <person name="Clum A."/>
            <person name="Drula E."/>
            <person name="Henrissat B."/>
            <person name="Kohler A."/>
            <person name="Grigoriev I.V."/>
            <person name="Martin F.M."/>
            <person name="Hacquard S."/>
        </authorList>
    </citation>
    <scope>NUCLEOTIDE SEQUENCE</scope>
    <source>
        <strain evidence="2">MPI-CAGE-CH-0243</strain>
    </source>
</reference>
<feature type="signal peptide" evidence="1">
    <location>
        <begin position="1"/>
        <end position="18"/>
    </location>
</feature>
<dbReference type="PANTHER" id="PTHR36195">
    <property type="entry name" value="DOMAIN PROTEIN, PUTATIVE (AFU_ORTHOLOGUE AFUA_5G01990)-RELATED-RELATED"/>
    <property type="match status" value="1"/>
</dbReference>
<organism evidence="2 3">
    <name type="scientific">Dendryphion nanum</name>
    <dbReference type="NCBI Taxonomy" id="256645"/>
    <lineage>
        <taxon>Eukaryota</taxon>
        <taxon>Fungi</taxon>
        <taxon>Dikarya</taxon>
        <taxon>Ascomycota</taxon>
        <taxon>Pezizomycotina</taxon>
        <taxon>Dothideomycetes</taxon>
        <taxon>Pleosporomycetidae</taxon>
        <taxon>Pleosporales</taxon>
        <taxon>Torulaceae</taxon>
        <taxon>Dendryphion</taxon>
    </lineage>
</organism>
<evidence type="ECO:0000313" key="2">
    <source>
        <dbReference type="EMBL" id="KAH7135615.1"/>
    </source>
</evidence>
<dbReference type="OrthoDB" id="3682664at2759"/>
<gene>
    <name evidence="2" type="ORF">B0J11DRAFT_611528</name>
</gene>
<evidence type="ECO:0000256" key="1">
    <source>
        <dbReference type="SAM" id="SignalP"/>
    </source>
</evidence>
<dbReference type="InterPro" id="IPR006771">
    <property type="entry name" value="CetA-like"/>
</dbReference>
<dbReference type="PANTHER" id="PTHR36195:SF4">
    <property type="entry name" value="DOMAIN PROTEIN, PUTATIVE (AFU_ORTHOLOGUE AFUA_5G01990)-RELATED"/>
    <property type="match status" value="1"/>
</dbReference>
<keyword evidence="1" id="KW-0732">Signal</keyword>
<proteinExistence type="predicted"/>
<dbReference type="Proteomes" id="UP000700596">
    <property type="component" value="Unassembled WGS sequence"/>
</dbReference>
<keyword evidence="3" id="KW-1185">Reference proteome</keyword>
<evidence type="ECO:0000313" key="3">
    <source>
        <dbReference type="Proteomes" id="UP000700596"/>
    </source>
</evidence>
<dbReference type="Pfam" id="PF04681">
    <property type="entry name" value="Bys1"/>
    <property type="match status" value="1"/>
</dbReference>
<dbReference type="AlphaFoldDB" id="A0A9P9EC30"/>